<keyword evidence="1" id="KW-0812">Transmembrane</keyword>
<dbReference type="Proteomes" id="UP000178042">
    <property type="component" value="Unassembled WGS sequence"/>
</dbReference>
<proteinExistence type="predicted"/>
<protein>
    <submittedName>
        <fullName evidence="2">Uncharacterized protein</fullName>
    </submittedName>
</protein>
<comment type="caution">
    <text evidence="2">The sequence shown here is derived from an EMBL/GenBank/DDBJ whole genome shotgun (WGS) entry which is preliminary data.</text>
</comment>
<feature type="transmembrane region" description="Helical" evidence="1">
    <location>
        <begin position="7"/>
        <end position="32"/>
    </location>
</feature>
<keyword evidence="1" id="KW-0472">Membrane</keyword>
<sequence length="80" mass="9124">MRLTLAIAGLFAAIFAPPWLTILCMGLLAFRYPAWEVLFIGLLTDFLWMPGLFSQLPIFTLAALVLVWGLEPLRKEFLFH</sequence>
<evidence type="ECO:0000256" key="1">
    <source>
        <dbReference type="SAM" id="Phobius"/>
    </source>
</evidence>
<dbReference type="EMBL" id="MFLD01000003">
    <property type="protein sequence ID" value="OGG60959.1"/>
    <property type="molecule type" value="Genomic_DNA"/>
</dbReference>
<gene>
    <name evidence="2" type="ORF">A3C86_00065</name>
</gene>
<evidence type="ECO:0000313" key="3">
    <source>
        <dbReference type="Proteomes" id="UP000178042"/>
    </source>
</evidence>
<accession>A0A1F6DHM2</accession>
<evidence type="ECO:0000313" key="2">
    <source>
        <dbReference type="EMBL" id="OGG60959.1"/>
    </source>
</evidence>
<feature type="transmembrane region" description="Helical" evidence="1">
    <location>
        <begin position="52"/>
        <end position="70"/>
    </location>
</feature>
<reference evidence="2 3" key="1">
    <citation type="journal article" date="2016" name="Nat. Commun.">
        <title>Thousands of microbial genomes shed light on interconnected biogeochemical processes in an aquifer system.</title>
        <authorList>
            <person name="Anantharaman K."/>
            <person name="Brown C.T."/>
            <person name="Hug L.A."/>
            <person name="Sharon I."/>
            <person name="Castelle C.J."/>
            <person name="Probst A.J."/>
            <person name="Thomas B.C."/>
            <person name="Singh A."/>
            <person name="Wilkins M.J."/>
            <person name="Karaoz U."/>
            <person name="Brodie E.L."/>
            <person name="Williams K.H."/>
            <person name="Hubbard S.S."/>
            <person name="Banfield J.F."/>
        </authorList>
    </citation>
    <scope>NUCLEOTIDE SEQUENCE [LARGE SCALE GENOMIC DNA]</scope>
</reference>
<name>A0A1F6DHM2_9BACT</name>
<keyword evidence="1" id="KW-1133">Transmembrane helix</keyword>
<dbReference type="AlphaFoldDB" id="A0A1F6DHM2"/>
<organism evidence="2 3">
    <name type="scientific">Candidatus Kaiserbacteria bacterium RIFCSPHIGHO2_02_FULL_49_16</name>
    <dbReference type="NCBI Taxonomy" id="1798490"/>
    <lineage>
        <taxon>Bacteria</taxon>
        <taxon>Candidatus Kaiseribacteriota</taxon>
    </lineage>
</organism>